<accession>A0A168EXX8</accession>
<dbReference type="GO" id="GO:0003676">
    <property type="term" value="F:nucleic acid binding"/>
    <property type="evidence" value="ECO:0007669"/>
    <property type="project" value="InterPro"/>
</dbReference>
<dbReference type="Proteomes" id="UP000076796">
    <property type="component" value="Unassembled WGS sequence"/>
</dbReference>
<dbReference type="InterPro" id="IPR011335">
    <property type="entry name" value="Restrct_endonuc-II-like"/>
</dbReference>
<dbReference type="SUPFAM" id="SSF52980">
    <property type="entry name" value="Restriction endonuclease-like"/>
    <property type="match status" value="1"/>
</dbReference>
<proteinExistence type="predicted"/>
<dbReference type="CDD" id="cd22362">
    <property type="entry name" value="TnsA_endonuclease-like"/>
    <property type="match status" value="1"/>
</dbReference>
<feature type="region of interest" description="Disordered" evidence="1">
    <location>
        <begin position="1"/>
        <end position="25"/>
    </location>
</feature>
<dbReference type="Gene3D" id="1.10.10.10">
    <property type="entry name" value="Winged helix-like DNA-binding domain superfamily/Winged helix DNA-binding domain"/>
    <property type="match status" value="1"/>
</dbReference>
<dbReference type="InterPro" id="IPR014832">
    <property type="entry name" value="TnsA_C"/>
</dbReference>
<feature type="domain" description="TnsA endonuclease N-terminal" evidence="3">
    <location>
        <begin position="74"/>
        <end position="169"/>
    </location>
</feature>
<sequence length="269" mass="31397">MAKRKRSTTRSVIARRIKEKRGQGQGATYKPWLTIHDVPSIGVVSRIKGWKTGRIHHLLSEHLETAYFYMCEWSPRIVDIREQFPLLPQEKTMFIADTLKIRYPCDPKTKEPIVITTDFMLTVQTEHGLEYWAHTVKPRDNLTPRTIEKFEIERRFFADEGVQWRLITDKDISYNLVKNVSWVHSARGLEGMSHLNESIIDSVEPELFNLLQSRSMSCSKYAAECDLRFGFPIGTSLFIVRHLIANKRWLVNMNRIIQPAMDPIDIKRA</sequence>
<dbReference type="Gene3D" id="3.40.1350.10">
    <property type="match status" value="1"/>
</dbReference>
<evidence type="ECO:0000313" key="4">
    <source>
        <dbReference type="EMBL" id="KZS44926.1"/>
    </source>
</evidence>
<reference evidence="4" key="1">
    <citation type="journal article" date="2016" name="Genome Announc.">
        <title>Draft genomes of two strains of Paenibacillus glucanolyticus with capability to degrade lignocellulose.</title>
        <authorList>
            <person name="Mathews S.L."/>
            <person name="Pawlak J."/>
            <person name="Grunden A.M."/>
        </authorList>
    </citation>
    <scope>NUCLEOTIDE SEQUENCE [LARGE SCALE GENOMIC DNA]</scope>
    <source>
        <strain evidence="4">SLM1</strain>
    </source>
</reference>
<dbReference type="InterPro" id="IPR036388">
    <property type="entry name" value="WH-like_DNA-bd_sf"/>
</dbReference>
<dbReference type="InterPro" id="IPR014833">
    <property type="entry name" value="TnsA_N"/>
</dbReference>
<evidence type="ECO:0000259" key="2">
    <source>
        <dbReference type="Pfam" id="PF08721"/>
    </source>
</evidence>
<feature type="compositionally biased region" description="Basic residues" evidence="1">
    <location>
        <begin position="1"/>
        <end position="19"/>
    </location>
</feature>
<dbReference type="Pfam" id="PF08721">
    <property type="entry name" value="Tn7_Tnp_TnsA_C"/>
    <property type="match status" value="1"/>
</dbReference>
<evidence type="ECO:0000259" key="3">
    <source>
        <dbReference type="Pfam" id="PF08722"/>
    </source>
</evidence>
<feature type="domain" description="TnsA endonuclease C-terminal" evidence="2">
    <location>
        <begin position="171"/>
        <end position="253"/>
    </location>
</feature>
<name>A0A168EXX8_9BACL</name>
<dbReference type="RefSeq" id="WP_063477430.1">
    <property type="nucleotide sequence ID" value="NZ_LWMH01000001.1"/>
</dbReference>
<keyword evidence="5" id="KW-1185">Reference proteome</keyword>
<dbReference type="InterPro" id="IPR011856">
    <property type="entry name" value="tRNA_endonuc-like_dom_sf"/>
</dbReference>
<dbReference type="Pfam" id="PF08722">
    <property type="entry name" value="Tn7_TnsA-like_N"/>
    <property type="match status" value="1"/>
</dbReference>
<evidence type="ECO:0000313" key="5">
    <source>
        <dbReference type="Proteomes" id="UP000076796"/>
    </source>
</evidence>
<comment type="caution">
    <text evidence="4">The sequence shown here is derived from an EMBL/GenBank/DDBJ whole genome shotgun (WGS) entry which is preliminary data.</text>
</comment>
<gene>
    <name evidence="4" type="ORF">AWU65_02775</name>
</gene>
<dbReference type="AlphaFoldDB" id="A0A168EXX8"/>
<dbReference type="EMBL" id="LWMH01000001">
    <property type="protein sequence ID" value="KZS44926.1"/>
    <property type="molecule type" value="Genomic_DNA"/>
</dbReference>
<evidence type="ECO:0000256" key="1">
    <source>
        <dbReference type="SAM" id="MobiDB-lite"/>
    </source>
</evidence>
<organism evidence="4 5">
    <name type="scientific">Paenibacillus glucanolyticus</name>
    <dbReference type="NCBI Taxonomy" id="59843"/>
    <lineage>
        <taxon>Bacteria</taxon>
        <taxon>Bacillati</taxon>
        <taxon>Bacillota</taxon>
        <taxon>Bacilli</taxon>
        <taxon>Bacillales</taxon>
        <taxon>Paenibacillaceae</taxon>
        <taxon>Paenibacillus</taxon>
    </lineage>
</organism>
<protein>
    <recommendedName>
        <fullName evidence="6">Transposase</fullName>
    </recommendedName>
</protein>
<evidence type="ECO:0008006" key="6">
    <source>
        <dbReference type="Google" id="ProtNLM"/>
    </source>
</evidence>